<dbReference type="Gene3D" id="3.30.70.80">
    <property type="entry name" value="Peptidase S8 propeptide/proteinase inhibitor I9"/>
    <property type="match status" value="1"/>
</dbReference>
<dbReference type="Gene3D" id="2.60.40.2310">
    <property type="match status" value="1"/>
</dbReference>
<evidence type="ECO:0000259" key="10">
    <source>
        <dbReference type="Pfam" id="PF17766"/>
    </source>
</evidence>
<proteinExistence type="inferred from homology"/>
<feature type="active site" description="Charge relay system" evidence="6 7">
    <location>
        <position position="450"/>
    </location>
</feature>
<dbReference type="Gene3D" id="3.50.30.30">
    <property type="match status" value="1"/>
</dbReference>
<dbReference type="Pfam" id="PF05922">
    <property type="entry name" value="Inhibitor_I9"/>
    <property type="match status" value="1"/>
</dbReference>
<dbReference type="Gramene" id="TVU41279">
    <property type="protein sequence ID" value="TVU41279"/>
    <property type="gene ID" value="EJB05_14782"/>
</dbReference>
<keyword evidence="12" id="KW-1185">Reference proteome</keyword>
<keyword evidence="4 7" id="KW-0378">Hydrolase</keyword>
<dbReference type="AlphaFoldDB" id="A0A5J9VYF0"/>
<gene>
    <name evidence="11" type="ORF">EJB05_14782</name>
</gene>
<dbReference type="InterPro" id="IPR023828">
    <property type="entry name" value="Peptidase_S8_Ser-AS"/>
</dbReference>
<feature type="non-terminal residue" evidence="11">
    <location>
        <position position="1"/>
    </location>
</feature>
<feature type="domain" description="Inhibitor I9" evidence="9">
    <location>
        <begin position="9"/>
        <end position="54"/>
    </location>
</feature>
<sequence>MKRHPRRLGPASDRIVHSYKRSLNGFAARLSEQEAQKLSGMEGVVSVFRSKTRKVLTTRSWDFLGFPQTPQEALPLEGDVIVGMLDTGVWPDSPSFSDDGMGPPPSRWKGACINFRCNNKIIGARAYRGGATGMAPVDEEGHGSHTASIVAGRAVDNVSFDGLAAGTARGAVPGARLAIYKVCWQDDGCDDADVLAAFDDAIADGVDVISLSIGGWVPWQYFEDTYAIGSFHAMRRRVLTSAAAGNIVDGDGKFVGNVAPWMLSVAASSIDRRFIDKIALGNGQIIVKTEEGSTIAQQIISSCKPDDLAKGSYKGKIILCPTQDTSIYGSDPPFAGAAGVVVVDDATDKANGLSLPGLAVSQDKFNKILAYVKSTSNPVGAISSTETAANPQAPVAASFSSHGPNLITPGILKPDLSAPGIDILAAWSPLSPPWGSPKTRVIYSIEYGTSMACPHASGAAAYVRSFHRDWSPAMVMSALITTATPMNTSGNAGYSELKYGAGQLNPSKASDPGLVYDASEEDYVAFLCAQGYNATQLALLTGSNSTTCPAGGDLNYPTMAAHVAPGKNFTLGFARTATNVGVPDAVYDVEIIGVSSTRGMEVTVAPERLEFSAQNGTATYTVSVSGVAPPADKVVSMAVVWSDGHHVVRSPLVVYTVSVDMPTEEMAP</sequence>
<accession>A0A5J9VYF0</accession>
<dbReference type="Pfam" id="PF17766">
    <property type="entry name" value="fn3_6"/>
    <property type="match status" value="1"/>
</dbReference>
<dbReference type="PRINTS" id="PR00723">
    <property type="entry name" value="SUBTILISIN"/>
</dbReference>
<dbReference type="Proteomes" id="UP000324897">
    <property type="component" value="Chromosome 4"/>
</dbReference>
<evidence type="ECO:0000256" key="4">
    <source>
        <dbReference type="ARBA" id="ARBA00022801"/>
    </source>
</evidence>
<keyword evidence="5 7" id="KW-0720">Serine protease</keyword>
<feature type="domain" description="Peptidase S8/S53" evidence="8">
    <location>
        <begin position="79"/>
        <end position="502"/>
    </location>
</feature>
<comment type="caution">
    <text evidence="11">The sequence shown here is derived from an EMBL/GenBank/DDBJ whole genome shotgun (WGS) entry which is preliminary data.</text>
</comment>
<dbReference type="EMBL" id="RWGY01000007">
    <property type="protein sequence ID" value="TVU41279.1"/>
    <property type="molecule type" value="Genomic_DNA"/>
</dbReference>
<name>A0A5J9VYF0_9POAL</name>
<dbReference type="OrthoDB" id="206201at2759"/>
<dbReference type="GO" id="GO:0006508">
    <property type="term" value="P:proteolysis"/>
    <property type="evidence" value="ECO:0007669"/>
    <property type="project" value="UniProtKB-KW"/>
</dbReference>
<protein>
    <submittedName>
        <fullName evidence="11">Uncharacterized protein</fullName>
    </submittedName>
</protein>
<dbReference type="CDD" id="cd04852">
    <property type="entry name" value="Peptidases_S8_3"/>
    <property type="match status" value="1"/>
</dbReference>
<keyword evidence="3" id="KW-0732">Signal</keyword>
<dbReference type="InterPro" id="IPR041469">
    <property type="entry name" value="Subtilisin-like_FN3"/>
</dbReference>
<evidence type="ECO:0000259" key="8">
    <source>
        <dbReference type="Pfam" id="PF00082"/>
    </source>
</evidence>
<comment type="similarity">
    <text evidence="1 7">Belongs to the peptidase S8 family.</text>
</comment>
<dbReference type="InterPro" id="IPR036852">
    <property type="entry name" value="Peptidase_S8/S53_dom_sf"/>
</dbReference>
<dbReference type="PANTHER" id="PTHR10795">
    <property type="entry name" value="PROPROTEIN CONVERTASE SUBTILISIN/KEXIN"/>
    <property type="match status" value="1"/>
</dbReference>
<evidence type="ECO:0000256" key="5">
    <source>
        <dbReference type="ARBA" id="ARBA00022825"/>
    </source>
</evidence>
<reference evidence="11 12" key="1">
    <citation type="journal article" date="2019" name="Sci. Rep.">
        <title>A high-quality genome of Eragrostis curvula grass provides insights into Poaceae evolution and supports new strategies to enhance forage quality.</title>
        <authorList>
            <person name="Carballo J."/>
            <person name="Santos B.A.C.M."/>
            <person name="Zappacosta D."/>
            <person name="Garbus I."/>
            <person name="Selva J.P."/>
            <person name="Gallo C.A."/>
            <person name="Diaz A."/>
            <person name="Albertini E."/>
            <person name="Caccamo M."/>
            <person name="Echenique V."/>
        </authorList>
    </citation>
    <scope>NUCLEOTIDE SEQUENCE [LARGE SCALE GENOMIC DNA]</scope>
    <source>
        <strain evidence="12">cv. Victoria</strain>
        <tissue evidence="11">Leaf</tissue>
    </source>
</reference>
<dbReference type="InterPro" id="IPR010259">
    <property type="entry name" value="S8pro/Inhibitor_I9"/>
</dbReference>
<dbReference type="InterPro" id="IPR037045">
    <property type="entry name" value="S8pro/Inhibitor_I9_sf"/>
</dbReference>
<evidence type="ECO:0000313" key="12">
    <source>
        <dbReference type="Proteomes" id="UP000324897"/>
    </source>
</evidence>
<dbReference type="PROSITE" id="PS51892">
    <property type="entry name" value="SUBTILASE"/>
    <property type="match status" value="1"/>
</dbReference>
<dbReference type="InterPro" id="IPR000209">
    <property type="entry name" value="Peptidase_S8/S53_dom"/>
</dbReference>
<evidence type="ECO:0000256" key="3">
    <source>
        <dbReference type="ARBA" id="ARBA00022729"/>
    </source>
</evidence>
<dbReference type="PROSITE" id="PS00138">
    <property type="entry name" value="SUBTILASE_SER"/>
    <property type="match status" value="1"/>
</dbReference>
<dbReference type="SUPFAM" id="SSF52743">
    <property type="entry name" value="Subtilisin-like"/>
    <property type="match status" value="1"/>
</dbReference>
<evidence type="ECO:0000256" key="7">
    <source>
        <dbReference type="PROSITE-ProRule" id="PRU01240"/>
    </source>
</evidence>
<dbReference type="Gene3D" id="3.40.50.200">
    <property type="entry name" value="Peptidase S8/S53 domain"/>
    <property type="match status" value="1"/>
</dbReference>
<keyword evidence="2 7" id="KW-0645">Protease</keyword>
<dbReference type="Pfam" id="PF00082">
    <property type="entry name" value="Peptidase_S8"/>
    <property type="match status" value="1"/>
</dbReference>
<feature type="active site" description="Charge relay system" evidence="6 7">
    <location>
        <position position="86"/>
    </location>
</feature>
<evidence type="ECO:0000313" key="11">
    <source>
        <dbReference type="EMBL" id="TVU41279.1"/>
    </source>
</evidence>
<dbReference type="InterPro" id="IPR045051">
    <property type="entry name" value="SBT"/>
</dbReference>
<evidence type="ECO:0000259" key="9">
    <source>
        <dbReference type="Pfam" id="PF05922"/>
    </source>
</evidence>
<evidence type="ECO:0000256" key="1">
    <source>
        <dbReference type="ARBA" id="ARBA00011073"/>
    </source>
</evidence>
<feature type="domain" description="Subtilisin-like protease fibronectin type-III" evidence="10">
    <location>
        <begin position="553"/>
        <end position="654"/>
    </location>
</feature>
<feature type="active site" description="Charge relay system" evidence="6 7">
    <location>
        <position position="142"/>
    </location>
</feature>
<dbReference type="InterPro" id="IPR034197">
    <property type="entry name" value="Peptidases_S8_3"/>
</dbReference>
<evidence type="ECO:0000256" key="2">
    <source>
        <dbReference type="ARBA" id="ARBA00022670"/>
    </source>
</evidence>
<evidence type="ECO:0000256" key="6">
    <source>
        <dbReference type="PIRSR" id="PIRSR615500-1"/>
    </source>
</evidence>
<dbReference type="GO" id="GO:0004252">
    <property type="term" value="F:serine-type endopeptidase activity"/>
    <property type="evidence" value="ECO:0007669"/>
    <property type="project" value="UniProtKB-UniRule"/>
</dbReference>
<dbReference type="InterPro" id="IPR015500">
    <property type="entry name" value="Peptidase_S8_subtilisin-rel"/>
</dbReference>
<organism evidence="11 12">
    <name type="scientific">Eragrostis curvula</name>
    <name type="common">weeping love grass</name>
    <dbReference type="NCBI Taxonomy" id="38414"/>
    <lineage>
        <taxon>Eukaryota</taxon>
        <taxon>Viridiplantae</taxon>
        <taxon>Streptophyta</taxon>
        <taxon>Embryophyta</taxon>
        <taxon>Tracheophyta</taxon>
        <taxon>Spermatophyta</taxon>
        <taxon>Magnoliopsida</taxon>
        <taxon>Liliopsida</taxon>
        <taxon>Poales</taxon>
        <taxon>Poaceae</taxon>
        <taxon>PACMAD clade</taxon>
        <taxon>Chloridoideae</taxon>
        <taxon>Eragrostideae</taxon>
        <taxon>Eragrostidinae</taxon>
        <taxon>Eragrostis</taxon>
    </lineage>
</organism>